<dbReference type="EMBL" id="RBXO01000001">
    <property type="protein sequence ID" value="RKT55113.1"/>
    <property type="molecule type" value="Genomic_DNA"/>
</dbReference>
<evidence type="ECO:0000313" key="4">
    <source>
        <dbReference type="Proteomes" id="UP000282084"/>
    </source>
</evidence>
<dbReference type="AlphaFoldDB" id="A0A495W345"/>
<gene>
    <name evidence="3" type="ORF">C8E97_3769</name>
</gene>
<dbReference type="SUPFAM" id="SSF51905">
    <property type="entry name" value="FAD/NAD(P)-binding domain"/>
    <property type="match status" value="1"/>
</dbReference>
<dbReference type="InterPro" id="IPR051704">
    <property type="entry name" value="FAD_aromatic-hydroxylase"/>
</dbReference>
<reference evidence="3 4" key="1">
    <citation type="submission" date="2018-10" db="EMBL/GenBank/DDBJ databases">
        <title>Sequencing the genomes of 1000 actinobacteria strains.</title>
        <authorList>
            <person name="Klenk H.-P."/>
        </authorList>
    </citation>
    <scope>NUCLEOTIDE SEQUENCE [LARGE SCALE GENOMIC DNA]</scope>
    <source>
        <strain evidence="3 4">DSM 43800</strain>
    </source>
</reference>
<proteinExistence type="predicted"/>
<dbReference type="PANTHER" id="PTHR46865">
    <property type="entry name" value="OXIDOREDUCTASE-RELATED"/>
    <property type="match status" value="1"/>
</dbReference>
<comment type="caution">
    <text evidence="3">The sequence shown here is derived from an EMBL/GenBank/DDBJ whole genome shotgun (WGS) entry which is preliminary data.</text>
</comment>
<evidence type="ECO:0000256" key="1">
    <source>
        <dbReference type="SAM" id="MobiDB-lite"/>
    </source>
</evidence>
<sequence>MENTEVLISGAGIAGPALAHWLHRLGCAVTVVEKACAPRPGGQAVDFKGPTHLRVLARMGLLDEVRALRTGGVDQAVVDGRGRRLAVIPREFTGGDVEIRRGDLAALLHERTAHACEYVFGDSVTSLTETAGGVHVTFERGAERTFDLVVGADGIHSAVRRLVFGPEEEHVRFLGHYYALADLGDLGGFGGLGDLGGEEAVMYSEPGRTAVVGGPGPAFFVFASAPLTYDRYDPVAQREVLRSAFAGGGWRLPELVAALAGTTSVHLDSISRVETDRYARGRVVLLGDAGYGNTLAGFGTGLAVVGAYVLAGELQAAGGDHRTAFRRYGERLRGLAKVARRANAGPFLAPRSRARIRLRNGLFNSRPLVSLLLKTTDRFATDPDLPDYPLPGPARGGRPTGGQAGAPR</sequence>
<name>A0A495W345_9PSEU</name>
<organism evidence="3 4">
    <name type="scientific">Saccharothrix australiensis</name>
    <dbReference type="NCBI Taxonomy" id="2072"/>
    <lineage>
        <taxon>Bacteria</taxon>
        <taxon>Bacillati</taxon>
        <taxon>Actinomycetota</taxon>
        <taxon>Actinomycetes</taxon>
        <taxon>Pseudonocardiales</taxon>
        <taxon>Pseudonocardiaceae</taxon>
        <taxon>Saccharothrix</taxon>
    </lineage>
</organism>
<feature type="compositionally biased region" description="Gly residues" evidence="1">
    <location>
        <begin position="394"/>
        <end position="408"/>
    </location>
</feature>
<dbReference type="Gene3D" id="3.30.9.10">
    <property type="entry name" value="D-Amino Acid Oxidase, subunit A, domain 2"/>
    <property type="match status" value="1"/>
</dbReference>
<protein>
    <submittedName>
        <fullName evidence="3">2-polyprenyl-6-methoxyphenol hydroxylase-like FAD-dependent oxidoreductase</fullName>
    </submittedName>
</protein>
<dbReference type="InterPro" id="IPR036188">
    <property type="entry name" value="FAD/NAD-bd_sf"/>
</dbReference>
<dbReference type="GO" id="GO:0071949">
    <property type="term" value="F:FAD binding"/>
    <property type="evidence" value="ECO:0007669"/>
    <property type="project" value="InterPro"/>
</dbReference>
<dbReference type="PANTHER" id="PTHR46865:SF2">
    <property type="entry name" value="MONOOXYGENASE"/>
    <property type="match status" value="1"/>
</dbReference>
<dbReference type="Proteomes" id="UP000282084">
    <property type="component" value="Unassembled WGS sequence"/>
</dbReference>
<dbReference type="Gene3D" id="3.50.50.60">
    <property type="entry name" value="FAD/NAD(P)-binding domain"/>
    <property type="match status" value="1"/>
</dbReference>
<keyword evidence="4" id="KW-1185">Reference proteome</keyword>
<accession>A0A495W345</accession>
<dbReference type="InterPro" id="IPR002938">
    <property type="entry name" value="FAD-bd"/>
</dbReference>
<feature type="domain" description="FAD-binding" evidence="2">
    <location>
        <begin position="4"/>
        <end position="162"/>
    </location>
</feature>
<evidence type="ECO:0000259" key="2">
    <source>
        <dbReference type="Pfam" id="PF01494"/>
    </source>
</evidence>
<evidence type="ECO:0000313" key="3">
    <source>
        <dbReference type="EMBL" id="RKT55113.1"/>
    </source>
</evidence>
<dbReference type="RefSeq" id="WP_121011830.1">
    <property type="nucleotide sequence ID" value="NZ_RBXO01000001.1"/>
</dbReference>
<dbReference type="PRINTS" id="PR00420">
    <property type="entry name" value="RNGMNOXGNASE"/>
</dbReference>
<feature type="region of interest" description="Disordered" evidence="1">
    <location>
        <begin position="382"/>
        <end position="408"/>
    </location>
</feature>
<dbReference type="Pfam" id="PF01494">
    <property type="entry name" value="FAD_binding_3"/>
    <property type="match status" value="1"/>
</dbReference>
<dbReference type="OrthoDB" id="3356051at2"/>